<feature type="compositionally biased region" description="Low complexity" evidence="4">
    <location>
        <begin position="433"/>
        <end position="445"/>
    </location>
</feature>
<evidence type="ECO:0000256" key="3">
    <source>
        <dbReference type="ARBA" id="ARBA00022801"/>
    </source>
</evidence>
<proteinExistence type="predicted"/>
<dbReference type="SUPFAM" id="SSF53187">
    <property type="entry name" value="Zn-dependent exopeptidases"/>
    <property type="match status" value="1"/>
</dbReference>
<dbReference type="InterPro" id="IPR002508">
    <property type="entry name" value="MurNAc-LAA_cat"/>
</dbReference>
<protein>
    <recommendedName>
        <fullName evidence="2">N-acetylmuramoyl-L-alanine amidase</fullName>
        <ecNumber evidence="2">3.5.1.28</ecNumber>
    </recommendedName>
</protein>
<dbReference type="InterPro" id="IPR011990">
    <property type="entry name" value="TPR-like_helical_dom_sf"/>
</dbReference>
<gene>
    <name evidence="7" type="ORF">C7378_1815</name>
</gene>
<dbReference type="PANTHER" id="PTHR30404">
    <property type="entry name" value="N-ACETYLMURAMOYL-L-ALANINE AMIDASE"/>
    <property type="match status" value="1"/>
</dbReference>
<dbReference type="Pfam" id="PF01520">
    <property type="entry name" value="Amidase_3"/>
    <property type="match status" value="1"/>
</dbReference>
<dbReference type="InterPro" id="IPR021731">
    <property type="entry name" value="AMIN_dom"/>
</dbReference>
<dbReference type="RefSeq" id="WP_131994884.1">
    <property type="nucleotide sequence ID" value="NZ_SMGK01000002.1"/>
</dbReference>
<sequence length="776" mass="83388">MLLSLNLRARTACLVFALGCSGFAFARQPASPYEKAQRLREALEGRSEQQRTRRDYERVLAAYRAVYHGDPASPKADASIAAVAELLAEQGRVFQDEKSLRDAIGQYEFLRHQYPGSRYRVSALLTEGEIYRRDLNEPQNAKGEFKELLKLYPASSQAAEARQELKQIKKEQVALRHGRHAAPAPIFPPAESAPARRETARSEAEPAAATRRKPMATAAGFGMQGAAATGASGTGASATDRAVFGRPEAATAGSGRAGTERAVTQRTEPARPDTERVGTEPRGTAEPAAPALSEAALNAPPPPRRAGRVPLITGIRHWSTPVYTRVAIDLQDEVQYEAARVPNPDRIFFDLHGAKLSPELIGKSVEVTDGGYLKRIRAAQFSNDVTRIVLDVSDVSEYSAFFLPNPSRLIIDIHGGTGVKASAPALVAAAPPAARTPLPSSTAPARTSSEEVASLGQQRNRIRATKRPTTAPVAATVAGTTPAPQPAEQKRVLRAEKAEAAQSEQHRNELAKSEPPADIRPAGPTASGDRSLVRTLGLKINRIVVDAGHGGHDSGTLGPGGIEEKDVVLDVALRLGKLLKQRLGADVTYTRDDDTFIPLETRTAIANKAQADLFISVHANSSHDPSARGVETYYLNFTSSADALEVAARENAVSDESIHQLSDLVKKIALQDKISESREFAFDVEQSLYTGLEQGNAGLKDRGVKKAPFVVLIGANMPSILAEISFLTNPEDAHELREPAYRERIAESLYQGTARYIGSLSGVRLAEASAPHTTGN</sequence>
<feature type="compositionally biased region" description="Polar residues" evidence="4">
    <location>
        <begin position="446"/>
        <end position="459"/>
    </location>
</feature>
<evidence type="ECO:0000256" key="4">
    <source>
        <dbReference type="SAM" id="MobiDB-lite"/>
    </source>
</evidence>
<feature type="chain" id="PRO_5020750154" description="N-acetylmuramoyl-L-alanine amidase" evidence="5">
    <location>
        <begin position="27"/>
        <end position="776"/>
    </location>
</feature>
<organism evidence="7 8">
    <name type="scientific">Acidipila rosea</name>
    <dbReference type="NCBI Taxonomy" id="768535"/>
    <lineage>
        <taxon>Bacteria</taxon>
        <taxon>Pseudomonadati</taxon>
        <taxon>Acidobacteriota</taxon>
        <taxon>Terriglobia</taxon>
        <taxon>Terriglobales</taxon>
        <taxon>Acidobacteriaceae</taxon>
        <taxon>Acidipila</taxon>
    </lineage>
</organism>
<evidence type="ECO:0000256" key="2">
    <source>
        <dbReference type="ARBA" id="ARBA00011901"/>
    </source>
</evidence>
<dbReference type="FunFam" id="3.40.630.40:FF:000005">
    <property type="entry name" value="N-acetylmuramoyl-L-alanine amidase (AmiA)"/>
    <property type="match status" value="1"/>
</dbReference>
<feature type="signal peptide" evidence="5">
    <location>
        <begin position="1"/>
        <end position="26"/>
    </location>
</feature>
<feature type="compositionally biased region" description="Basic and acidic residues" evidence="4">
    <location>
        <begin position="488"/>
        <end position="517"/>
    </location>
</feature>
<feature type="compositionally biased region" description="Low complexity" evidence="4">
    <location>
        <begin position="468"/>
        <end position="482"/>
    </location>
</feature>
<dbReference type="Gene3D" id="1.25.40.10">
    <property type="entry name" value="Tetratricopeptide repeat domain"/>
    <property type="match status" value="1"/>
</dbReference>
<feature type="region of interest" description="Disordered" evidence="4">
    <location>
        <begin position="246"/>
        <end position="289"/>
    </location>
</feature>
<feature type="compositionally biased region" description="Basic and acidic residues" evidence="4">
    <location>
        <begin position="194"/>
        <end position="204"/>
    </location>
</feature>
<dbReference type="SMART" id="SM00646">
    <property type="entry name" value="Ami_3"/>
    <property type="match status" value="1"/>
</dbReference>
<dbReference type="InterPro" id="IPR050695">
    <property type="entry name" value="N-acetylmuramoyl_amidase_3"/>
</dbReference>
<keyword evidence="3" id="KW-0378">Hydrolase</keyword>
<feature type="region of interest" description="Disordered" evidence="4">
    <location>
        <begin position="172"/>
        <end position="213"/>
    </location>
</feature>
<dbReference type="Pfam" id="PF11741">
    <property type="entry name" value="AMIN"/>
    <property type="match status" value="1"/>
</dbReference>
<dbReference type="EMBL" id="SMGK01000002">
    <property type="protein sequence ID" value="TCK74193.1"/>
    <property type="molecule type" value="Genomic_DNA"/>
</dbReference>
<name>A0A4R1LBA2_9BACT</name>
<keyword evidence="5" id="KW-0732">Signal</keyword>
<dbReference type="Gene3D" id="3.40.630.40">
    <property type="entry name" value="Zn-dependent exopeptidases"/>
    <property type="match status" value="1"/>
</dbReference>
<comment type="catalytic activity">
    <reaction evidence="1">
        <text>Hydrolyzes the link between N-acetylmuramoyl residues and L-amino acid residues in certain cell-wall glycopeptides.</text>
        <dbReference type="EC" id="3.5.1.28"/>
    </reaction>
</comment>
<dbReference type="GO" id="GO:0008745">
    <property type="term" value="F:N-acetylmuramoyl-L-alanine amidase activity"/>
    <property type="evidence" value="ECO:0007669"/>
    <property type="project" value="UniProtKB-EC"/>
</dbReference>
<evidence type="ECO:0000259" key="6">
    <source>
        <dbReference type="SMART" id="SM00646"/>
    </source>
</evidence>
<comment type="caution">
    <text evidence="7">The sequence shown here is derived from an EMBL/GenBank/DDBJ whole genome shotgun (WGS) entry which is preliminary data.</text>
</comment>
<accession>A0A4R1LBA2</accession>
<dbReference type="GO" id="GO:0009253">
    <property type="term" value="P:peptidoglycan catabolic process"/>
    <property type="evidence" value="ECO:0007669"/>
    <property type="project" value="InterPro"/>
</dbReference>
<evidence type="ECO:0000256" key="5">
    <source>
        <dbReference type="SAM" id="SignalP"/>
    </source>
</evidence>
<dbReference type="Proteomes" id="UP000295210">
    <property type="component" value="Unassembled WGS sequence"/>
</dbReference>
<dbReference type="PANTHER" id="PTHR30404:SF0">
    <property type="entry name" value="N-ACETYLMURAMOYL-L-ALANINE AMIDASE AMIC"/>
    <property type="match status" value="1"/>
</dbReference>
<feature type="region of interest" description="Disordered" evidence="4">
    <location>
        <begin position="433"/>
        <end position="531"/>
    </location>
</feature>
<dbReference type="GO" id="GO:0030288">
    <property type="term" value="C:outer membrane-bounded periplasmic space"/>
    <property type="evidence" value="ECO:0007669"/>
    <property type="project" value="TreeGrafter"/>
</dbReference>
<dbReference type="CDD" id="cd02696">
    <property type="entry name" value="MurNAc-LAA"/>
    <property type="match status" value="1"/>
</dbReference>
<evidence type="ECO:0000313" key="7">
    <source>
        <dbReference type="EMBL" id="TCK74193.1"/>
    </source>
</evidence>
<dbReference type="EC" id="3.5.1.28" evidence="2"/>
<evidence type="ECO:0000313" key="8">
    <source>
        <dbReference type="Proteomes" id="UP000295210"/>
    </source>
</evidence>
<evidence type="ECO:0000256" key="1">
    <source>
        <dbReference type="ARBA" id="ARBA00001561"/>
    </source>
</evidence>
<dbReference type="OrthoDB" id="9806267at2"/>
<keyword evidence="8" id="KW-1185">Reference proteome</keyword>
<dbReference type="Gene3D" id="2.60.40.3500">
    <property type="match status" value="1"/>
</dbReference>
<feature type="domain" description="MurNAc-LAA" evidence="6">
    <location>
        <begin position="603"/>
        <end position="754"/>
    </location>
</feature>
<dbReference type="AlphaFoldDB" id="A0A4R1LBA2"/>
<reference evidence="7 8" key="1">
    <citation type="submission" date="2019-03" db="EMBL/GenBank/DDBJ databases">
        <title>Genomic Encyclopedia of Type Strains, Phase IV (KMG-IV): sequencing the most valuable type-strain genomes for metagenomic binning, comparative biology and taxonomic classification.</title>
        <authorList>
            <person name="Goeker M."/>
        </authorList>
    </citation>
    <scope>NUCLEOTIDE SEQUENCE [LARGE SCALE GENOMIC DNA]</scope>
    <source>
        <strain evidence="7 8">DSM 103428</strain>
    </source>
</reference>
<feature type="compositionally biased region" description="Basic and acidic residues" evidence="4">
    <location>
        <begin position="268"/>
        <end position="279"/>
    </location>
</feature>